<accession>A0P6A6</accession>
<feature type="signal peptide" evidence="1">
    <location>
        <begin position="1"/>
        <end position="19"/>
    </location>
</feature>
<gene>
    <name evidence="2" type="ORF">MB2181_03295</name>
</gene>
<protein>
    <submittedName>
        <fullName evidence="2">Uncharacterized protein</fullName>
    </submittedName>
</protein>
<comment type="caution">
    <text evidence="2">The sequence shown here is derived from an EMBL/GenBank/DDBJ whole genome shotgun (WGS) entry which is preliminary data.</text>
</comment>
<evidence type="ECO:0000313" key="2">
    <source>
        <dbReference type="EMBL" id="EAV47066.1"/>
    </source>
</evidence>
<reference evidence="2 3" key="1">
    <citation type="submission" date="2006-11" db="EMBL/GenBank/DDBJ databases">
        <authorList>
            <person name="Giovannoni S."/>
            <person name="Vergin K."/>
            <person name="Ferriera S."/>
            <person name="Johnson J."/>
            <person name="Kravitz S."/>
            <person name="Beeson K."/>
            <person name="Sutton G."/>
            <person name="Rogers Y.-H."/>
            <person name="Friedman R."/>
            <person name="Frazier M."/>
            <person name="Venter J.C."/>
        </authorList>
    </citation>
    <scope>NUCLEOTIDE SEQUENCE [LARGE SCALE GENOMIC DNA]</scope>
    <source>
        <strain evidence="2 3">HTCC2181</strain>
    </source>
</reference>
<feature type="chain" id="PRO_5002628057" evidence="1">
    <location>
        <begin position="20"/>
        <end position="198"/>
    </location>
</feature>
<evidence type="ECO:0000313" key="3">
    <source>
        <dbReference type="Proteomes" id="UP000054262"/>
    </source>
</evidence>
<sequence>MKKILALLILIMTAQTVLAGAAPAEITYSHKESTDTRAYAGLVWTLGKDFKKTPELTLGLSAIKQESGLAFTENWIGNSPVNQPSESVEGGLDWSLRINFDNGVAVDSTRLLYLNGDRDLLGNIGLGYSFAENRPFGTIGVQAPYSRIGVDVALDNGTLTTPEFFVELLTLDKEDRLIGDYSCDGNGGLCGLPQAKPL</sequence>
<organism evidence="2 3">
    <name type="scientific">Methylophilales bacterium HTCC2181</name>
    <dbReference type="NCBI Taxonomy" id="383631"/>
    <lineage>
        <taxon>Bacteria</taxon>
        <taxon>Pseudomonadati</taxon>
        <taxon>Pseudomonadota</taxon>
        <taxon>Betaproteobacteria</taxon>
        <taxon>Nitrosomonadales</taxon>
        <taxon>OM43 clade</taxon>
    </lineage>
</organism>
<name>A0P6A6_9PROT</name>
<dbReference type="EMBL" id="AAUX01000001">
    <property type="protein sequence ID" value="EAV47066.1"/>
    <property type="molecule type" value="Genomic_DNA"/>
</dbReference>
<dbReference type="AlphaFoldDB" id="A0P6A6"/>
<proteinExistence type="predicted"/>
<keyword evidence="3" id="KW-1185">Reference proteome</keyword>
<dbReference type="Proteomes" id="UP000054262">
    <property type="component" value="Unassembled WGS sequence"/>
</dbReference>
<dbReference type="OrthoDB" id="9181850at2"/>
<evidence type="ECO:0000256" key="1">
    <source>
        <dbReference type="SAM" id="SignalP"/>
    </source>
</evidence>
<keyword evidence="1" id="KW-0732">Signal</keyword>